<proteinExistence type="predicted"/>
<accession>A0A286P9Q8</accession>
<protein>
    <submittedName>
        <fullName evidence="1">Uncharacterized protein</fullName>
    </submittedName>
</protein>
<sequence length="294" mass="32805">MRGRLDRAGERLKAGWIVLCLRAARRQALCGVETRRLVSRGGQRRGRLEPFASEAHEPAGEGMRGRLDRAGERLKAGWIVLCLRAARRQALCGVETRRLVSRGGQRRGRLEPFASEAHEPAGEGMRGRLDRAGERLKAGWIVLCLRAARRQALCGVETRRLVSRGGQRRGRLEPFASEAHEPAGEGMRGRLDRAGERLKAGWIVLCLRAARRQALCGVETRRLVSRGGQRRGRLEPFASEAHEPAGEGMRGRLDRAGERLKAGWIVLCLRAARRQTVELWPVSVPSSGWIRLYL</sequence>
<gene>
    <name evidence="1" type="primary">ORF9</name>
</gene>
<evidence type="ECO:0000313" key="1">
    <source>
        <dbReference type="EMBL" id="BBA49169.1"/>
    </source>
</evidence>
<dbReference type="AlphaFoldDB" id="A0A286P9Q8"/>
<dbReference type="EMBL" id="LC199500">
    <property type="protein sequence ID" value="BBA49169.1"/>
    <property type="molecule type" value="Genomic_DNA"/>
</dbReference>
<organism evidence="1">
    <name type="scientific">Oryzias latipes</name>
    <name type="common">Japanese rice fish</name>
    <name type="synonym">Japanese killifish</name>
    <dbReference type="NCBI Taxonomy" id="8090"/>
    <lineage>
        <taxon>Eukaryota</taxon>
        <taxon>Metazoa</taxon>
        <taxon>Chordata</taxon>
        <taxon>Craniata</taxon>
        <taxon>Vertebrata</taxon>
        <taxon>Euteleostomi</taxon>
        <taxon>Actinopterygii</taxon>
        <taxon>Neopterygii</taxon>
        <taxon>Teleostei</taxon>
        <taxon>Neoteleostei</taxon>
        <taxon>Acanthomorphata</taxon>
        <taxon>Ovalentaria</taxon>
        <taxon>Atherinomorphae</taxon>
        <taxon>Beloniformes</taxon>
        <taxon>Adrianichthyidae</taxon>
        <taxon>Oryziinae</taxon>
        <taxon>Oryzias</taxon>
    </lineage>
</organism>
<name>A0A286P9Q8_ORYLA</name>
<reference evidence="1" key="1">
    <citation type="journal article" date="2017" name="Nat. Commun.">
        <title>Complete fusion of a transposon and herpesvirus created the Teratorn mobile element in medaka fish.</title>
        <authorList>
            <person name="Inoue Y."/>
            <person name="Saga T."/>
            <person name="Aikawa T."/>
            <person name="Kumagai M."/>
            <person name="Shimada A."/>
            <person name="Kawaguchi Y."/>
            <person name="Naruse K."/>
            <person name="Morishita S."/>
            <person name="Koga A."/>
            <person name="Takeda H."/>
        </authorList>
    </citation>
    <scope>NUCLEOTIDE SEQUENCE</scope>
</reference>